<evidence type="ECO:0000256" key="1">
    <source>
        <dbReference type="SAM" id="MobiDB-lite"/>
    </source>
</evidence>
<protein>
    <recommendedName>
        <fullName evidence="4">NET domain-containing protein</fullName>
    </recommendedName>
</protein>
<dbReference type="PANTHER" id="PTHR46136">
    <property type="entry name" value="TRANSCRIPTION FACTOR GTE8"/>
    <property type="match status" value="1"/>
</dbReference>
<organism evidence="2 3">
    <name type="scientific">Dichanthelium oligosanthes</name>
    <dbReference type="NCBI Taxonomy" id="888268"/>
    <lineage>
        <taxon>Eukaryota</taxon>
        <taxon>Viridiplantae</taxon>
        <taxon>Streptophyta</taxon>
        <taxon>Embryophyta</taxon>
        <taxon>Tracheophyta</taxon>
        <taxon>Spermatophyta</taxon>
        <taxon>Magnoliopsida</taxon>
        <taxon>Liliopsida</taxon>
        <taxon>Poales</taxon>
        <taxon>Poaceae</taxon>
        <taxon>PACMAD clade</taxon>
        <taxon>Panicoideae</taxon>
        <taxon>Panicodae</taxon>
        <taxon>Paniceae</taxon>
        <taxon>Dichantheliinae</taxon>
        <taxon>Dichanthelium</taxon>
    </lineage>
</organism>
<dbReference type="STRING" id="888268.A0A1E5V6I8"/>
<dbReference type="PANTHER" id="PTHR46136:SF28">
    <property type="entry name" value="NET DOMAIN-CONTAINING PROTEIN"/>
    <property type="match status" value="1"/>
</dbReference>
<evidence type="ECO:0000313" key="2">
    <source>
        <dbReference type="EMBL" id="OEL20770.1"/>
    </source>
</evidence>
<dbReference type="Proteomes" id="UP000095767">
    <property type="component" value="Unassembled WGS sequence"/>
</dbReference>
<reference evidence="2 3" key="1">
    <citation type="submission" date="2016-09" db="EMBL/GenBank/DDBJ databases">
        <title>The draft genome of Dichanthelium oligosanthes: A C3 panicoid grass species.</title>
        <authorList>
            <person name="Studer A.J."/>
            <person name="Schnable J.C."/>
            <person name="Brutnell T.P."/>
        </authorList>
    </citation>
    <scope>NUCLEOTIDE SEQUENCE [LARGE SCALE GENOMIC DNA]</scope>
    <source>
        <strain evidence="3">cv. Kellogg 1175</strain>
        <tissue evidence="2">Leaf</tissue>
    </source>
</reference>
<gene>
    <name evidence="2" type="ORF">BAE44_0018211</name>
</gene>
<dbReference type="InterPro" id="IPR052442">
    <property type="entry name" value="Env_Response_Regulator"/>
</dbReference>
<sequence>MRRPGPARGDGEMAQKLVIRRVIVGEHSAPGGKGGVLVRRDAFAVKRELFAVGKMSLPARRLLRKRLGSELDAVRDALRKAERLSCGAGATGAAAPARKDGRRSAAEAPVEEDGSRAAKRKKVSPFAEQRTGGPKRMRPDDRERLAGRLASLAAVLPDHVVAFLQNRRIGDADSRGDGGGIEKDVKSMKSGALFQLKMLLDKFAPESTPKSQGRAPPLVASGGSCLSHHQGAGGKLATVQEEEEEEVGVDICGGVSRIAIRDIAEEYGDLVEDIGVQLLSPLQRKYVDLAEQGEYVDICGDASPVVFPNKAGDTSSNPSLSSSDSDSSSSDSDSSSSSDSDFESDPDKSVNSRSPPAIVPKEKDTYAQSAEPAAEAVHIAVPEDVQDQCAPPVPTVPRSTRRPPAPAVLLPKANDTCAQPPAPAPETVQIAEQEELQDQCALPAPTVHPVINSSPPGPAALPKENDTNTQPPKPAPETVQIGEPEELQDQCVAPTATVHPIAGSAPPTAVLPEENGTSSQPPEVAPVAAQIAEPEELQHEGAAPAPAPAPINDMNDLVTAAHEAAERRRRARRVLLEVERAALPDERVHPRDMELLGIAAFEHVTSTVQDARTAQPQVNDGGGLRVWPGQPSVLQQLGLFLKADDGSEEEEQQQQPLPRPEFCHVIDMEVEDGEIR</sequence>
<feature type="region of interest" description="Disordered" evidence="1">
    <location>
        <begin position="309"/>
        <end position="525"/>
    </location>
</feature>
<proteinExistence type="predicted"/>
<dbReference type="EMBL" id="LWDX02049714">
    <property type="protein sequence ID" value="OEL20770.1"/>
    <property type="molecule type" value="Genomic_DNA"/>
</dbReference>
<accession>A0A1E5V6I8</accession>
<evidence type="ECO:0008006" key="4">
    <source>
        <dbReference type="Google" id="ProtNLM"/>
    </source>
</evidence>
<dbReference type="OrthoDB" id="663742at2759"/>
<comment type="caution">
    <text evidence="2">The sequence shown here is derived from an EMBL/GenBank/DDBJ whole genome shotgun (WGS) entry which is preliminary data.</text>
</comment>
<name>A0A1E5V6I8_9POAL</name>
<feature type="region of interest" description="Disordered" evidence="1">
    <location>
        <begin position="88"/>
        <end position="141"/>
    </location>
</feature>
<dbReference type="AlphaFoldDB" id="A0A1E5V6I8"/>
<keyword evidence="3" id="KW-1185">Reference proteome</keyword>
<evidence type="ECO:0000313" key="3">
    <source>
        <dbReference type="Proteomes" id="UP000095767"/>
    </source>
</evidence>
<feature type="compositionally biased region" description="Low complexity" evidence="1">
    <location>
        <begin position="313"/>
        <end position="339"/>
    </location>
</feature>